<evidence type="ECO:0000256" key="1">
    <source>
        <dbReference type="SAM" id="Phobius"/>
    </source>
</evidence>
<keyword evidence="1" id="KW-1133">Transmembrane helix</keyword>
<accession>A0A5B9MDL4</accession>
<dbReference type="AlphaFoldDB" id="A0A5B9MDL4"/>
<feature type="transmembrane region" description="Helical" evidence="1">
    <location>
        <begin position="20"/>
        <end position="42"/>
    </location>
</feature>
<sequence length="248" mass="26973">MTAVEEVLTDLANRMFVGPVWPASILVCLMVMYTLVALVGLIELDLGAPDIDLDADLDMDVDLGTPDLDAVDFDVAGGDAEVGHPVGLDFLGGFAATTVRWSNFGRVPLVIWFGAFTVLFWMVSYGLWHGFDASRYQPIWLPSVLLAARNFVIAVVATKFVTQPVVGKFSPEPGYDKDRLLGATCEISSIEASPSFGQAKFRTNAAPLLLNVRTTGAVIPKGTEVRITEFDPTKRIYTVTELEPENQS</sequence>
<dbReference type="Proteomes" id="UP000321353">
    <property type="component" value="Chromosome"/>
</dbReference>
<gene>
    <name evidence="2" type="ORF">Mal15_17360</name>
</gene>
<evidence type="ECO:0008006" key="4">
    <source>
        <dbReference type="Google" id="ProtNLM"/>
    </source>
</evidence>
<protein>
    <recommendedName>
        <fullName evidence="4">Inner membrane protein YqiJ</fullName>
    </recommendedName>
</protein>
<keyword evidence="1" id="KW-0812">Transmembrane</keyword>
<evidence type="ECO:0000313" key="3">
    <source>
        <dbReference type="Proteomes" id="UP000321353"/>
    </source>
</evidence>
<feature type="transmembrane region" description="Helical" evidence="1">
    <location>
        <begin position="140"/>
        <end position="161"/>
    </location>
</feature>
<dbReference type="KEGG" id="smam:Mal15_17360"/>
<keyword evidence="3" id="KW-1185">Reference proteome</keyword>
<keyword evidence="1" id="KW-0472">Membrane</keyword>
<feature type="transmembrane region" description="Helical" evidence="1">
    <location>
        <begin position="109"/>
        <end position="128"/>
    </location>
</feature>
<reference evidence="2 3" key="1">
    <citation type="submission" date="2019-02" db="EMBL/GenBank/DDBJ databases">
        <title>Planctomycetal bacteria perform biofilm scaping via a novel small molecule.</title>
        <authorList>
            <person name="Jeske O."/>
            <person name="Boedeker C."/>
            <person name="Wiegand S."/>
            <person name="Breitling P."/>
            <person name="Kallscheuer N."/>
            <person name="Jogler M."/>
            <person name="Rohde M."/>
            <person name="Petersen J."/>
            <person name="Medema M.H."/>
            <person name="Surup F."/>
            <person name="Jogler C."/>
        </authorList>
    </citation>
    <scope>NUCLEOTIDE SEQUENCE [LARGE SCALE GENOMIC DNA]</scope>
    <source>
        <strain evidence="2 3">Mal15</strain>
    </source>
</reference>
<dbReference type="EMBL" id="CP036264">
    <property type="protein sequence ID" value="QEF97694.1"/>
    <property type="molecule type" value="Genomic_DNA"/>
</dbReference>
<organism evidence="2 3">
    <name type="scientific">Stieleria maiorica</name>
    <dbReference type="NCBI Taxonomy" id="2795974"/>
    <lineage>
        <taxon>Bacteria</taxon>
        <taxon>Pseudomonadati</taxon>
        <taxon>Planctomycetota</taxon>
        <taxon>Planctomycetia</taxon>
        <taxon>Pirellulales</taxon>
        <taxon>Pirellulaceae</taxon>
        <taxon>Stieleria</taxon>
    </lineage>
</organism>
<name>A0A5B9MDL4_9BACT</name>
<proteinExistence type="predicted"/>
<dbReference type="RefSeq" id="WP_147867340.1">
    <property type="nucleotide sequence ID" value="NZ_CP036264.1"/>
</dbReference>
<evidence type="ECO:0000313" key="2">
    <source>
        <dbReference type="EMBL" id="QEF97694.1"/>
    </source>
</evidence>